<proteinExistence type="predicted"/>
<evidence type="ECO:0000313" key="3">
    <source>
        <dbReference type="EMBL" id="VFT92872.1"/>
    </source>
</evidence>
<keyword evidence="1" id="KW-0812">Transmembrane</keyword>
<feature type="transmembrane region" description="Helical" evidence="1">
    <location>
        <begin position="1501"/>
        <end position="1521"/>
    </location>
</feature>
<feature type="transmembrane region" description="Helical" evidence="1">
    <location>
        <begin position="897"/>
        <end position="917"/>
    </location>
</feature>
<reference evidence="2" key="2">
    <citation type="submission" date="2019-06" db="EMBL/GenBank/DDBJ databases">
        <title>Genomics analysis of Aphanomyces spp. identifies a new class of oomycete effector associated with host adaptation.</title>
        <authorList>
            <person name="Gaulin E."/>
        </authorList>
    </citation>
    <scope>NUCLEOTIDE SEQUENCE</scope>
    <source>
        <strain evidence="2">CBS 578.67</strain>
    </source>
</reference>
<feature type="transmembrane region" description="Helical" evidence="1">
    <location>
        <begin position="1669"/>
        <end position="1690"/>
    </location>
</feature>
<feature type="transmembrane region" description="Helical" evidence="1">
    <location>
        <begin position="1555"/>
        <end position="1577"/>
    </location>
</feature>
<dbReference type="OrthoDB" id="73567at2759"/>
<evidence type="ECO:0000256" key="1">
    <source>
        <dbReference type="SAM" id="Phobius"/>
    </source>
</evidence>
<gene>
    <name evidence="3" type="primary">Aste57867_16089</name>
    <name evidence="2" type="ORF">As57867_016033</name>
    <name evidence="3" type="ORF">ASTE57867_16089</name>
</gene>
<keyword evidence="4" id="KW-1185">Reference proteome</keyword>
<keyword evidence="1" id="KW-1133">Transmembrane helix</keyword>
<sequence length="1786" mass="196952">MRVLHHDEARVPSSSYKVASFSRRNVVVALLGCGYLGATTASSMWYLSTLNPSFANDLWWVNYTVRGHQALVVDVFNSILTTQSTCAIDVLAPRWTMAKTYDDREPTIDIYPTYPRRLVLNELTTVEFAVANLRVTSAYWSLYMSSQYCWVDFNHEFEIAHTVARQQRCVDRYRGNGAVYMETVLRAQKWHAFMQTYGGDGGVFTTAIQAWLEQVPRGQEWLATTSTARQTTSLAQEAAYWRAANISYFQLQWQNNMQSGVSEAMSLENALGLRYDVAVKTMPPMQASWTSVVMNWNLVNDLFMMQMVDCSLVRSANNSFVHMLSYTVEDMLGLQDSNGDYVDQIQTFRTTVGPFVSVDLFYVAVPAPLLRMYEAFQTALHMLLATQVAVQSTLDAMVAVVTLQPTPPSWVTTPKLVYYGGNPMCLYGGPLPYVQDTFGFADTCNSQLPLTATVNPYAMAFATTVLATRLDIATSCSLDTVPSTCHAYVQAIAKMIAGLDVLEVAPWTQPSIAAVTQLQLGLMQFASAPDGTNWTLLTQPLLDDSAWDMYGWVLLYDWVEGSREVVSFEGDLTSLVLISAASRAVPFPANAATITSATRVLYYLVVYMSAVLSVLAVMCVIGVCRLRFQTHGVNLVWFNRIVGSIWHDATRFDRVGSWPQPPSVSPRPVLTTMVLAGEATWVLYVAEDFLTVVFQRFTSEYGPVSCLVAWVTLLGLEVGAPILPTASLERHCTSKNMDIETQCASGVLQIGSVQRLTLLLTVFGLSMVGAAGVVGLYRTGRGSSQKCRAFTRHLLGVADVFLASDDGGVVARPSHWALDKVSCFMAGLVPMTWQGQQYTFDIKLWVLHQDHLASDRTTKSFSFHVRQLDSRVTSLRPAAEDAPPAHSRMLAVATKSLGTLLGIVYAVGSIIGSVSYLQVSQLNLANDLFWATFNTTGCHSFLATWLNVQLLLGVTNATVQLHTDIVNLDLSYASTTGLIKSGSNVGATLQYAELNAIEDAIIGLRQTDGCAAPWIFTQYCFVDFSQRWEMANSAARQLRCQHMTANGAVFLESVLRNIPFGDFDRCWGVAFDVAIASALKQSTAGLSWLTTISVDMHPSVGDEIALWTSHRITRFETQWQNFKRIGVVNHYSVENAFGTAYPLLLQSQSPSFRLASQTSFKLYWGLANDFLAVAGSNSSGGGRSLVRSSADFAFANTTILAAFVRNGTLMSPLANIFVVMTAAVGPYGSVDMRFVACPVEAKVAVRGARNALRSALAHSMAAQVAYYHIYNPVSNVVPVPHAWTRLDFISVGGTPLCPEVPLTTGHPISSGLQRLMSWESQCVSTPLVSLIDVTVEAMVIAAVMANMVDATPQDMARTCAQNPLYVDACTTFLNQTIGFVQTYMRGPLREQLPSPAIAVVVRNATSAIQALNVQFVQFGHLDGTAPLQLFRLNVLDPSEYGFTYFAWLFLHDWAFGSREAVALEGDNGSLTVLTEYLTPVELQVNPAEAPTVMAYYLRNTVLYITVAMIVLASVMLVYMVLSRGYIEVLNLFELQRVGAFVWCGRPLLLVRSLTAVALLSTSTLQLVFNGILSYFQVTPTPWYTTLLAANEVTWMVAIVNDIAMAVTRDYTPYYARLNSVLVWVITASLSLAKPLSHSLTIDKQCHVIQVDFHIECTTGMLTMGRVTRLAAILVVIASCNALCYVVTRAYLHQLPPTKVDSLFVYAGARYLFTTATWVYDDVYYMDRMSAVLNGILTLRWRNTIHGLDVKLWRAFHVDVPTNWDIPATQDLAASATYALPLSLAHR</sequence>
<organism evidence="3 4">
    <name type="scientific">Aphanomyces stellatus</name>
    <dbReference type="NCBI Taxonomy" id="120398"/>
    <lineage>
        <taxon>Eukaryota</taxon>
        <taxon>Sar</taxon>
        <taxon>Stramenopiles</taxon>
        <taxon>Oomycota</taxon>
        <taxon>Saprolegniomycetes</taxon>
        <taxon>Saprolegniales</taxon>
        <taxon>Verrucalvaceae</taxon>
        <taxon>Aphanomyces</taxon>
    </lineage>
</organism>
<feature type="transmembrane region" description="Helical" evidence="1">
    <location>
        <begin position="26"/>
        <end position="47"/>
    </location>
</feature>
<keyword evidence="1" id="KW-0472">Membrane</keyword>
<dbReference type="EMBL" id="VJMH01005797">
    <property type="protein sequence ID" value="KAF0692887.1"/>
    <property type="molecule type" value="Genomic_DNA"/>
</dbReference>
<name>A0A485L4Y5_9STRA</name>
<evidence type="ECO:0000313" key="2">
    <source>
        <dbReference type="EMBL" id="KAF0692887.1"/>
    </source>
</evidence>
<reference evidence="3 4" key="1">
    <citation type="submission" date="2019-03" db="EMBL/GenBank/DDBJ databases">
        <authorList>
            <person name="Gaulin E."/>
            <person name="Dumas B."/>
        </authorList>
    </citation>
    <scope>NUCLEOTIDE SEQUENCE [LARGE SCALE GENOMIC DNA]</scope>
    <source>
        <strain evidence="3">CBS 568.67</strain>
    </source>
</reference>
<evidence type="ECO:0000313" key="4">
    <source>
        <dbReference type="Proteomes" id="UP000332933"/>
    </source>
</evidence>
<feature type="transmembrane region" description="Helical" evidence="1">
    <location>
        <begin position="704"/>
        <end position="723"/>
    </location>
</feature>
<feature type="transmembrane region" description="Helical" evidence="1">
    <location>
        <begin position="756"/>
        <end position="777"/>
    </location>
</feature>
<protein>
    <submittedName>
        <fullName evidence="3">Aste57867_16089 protein</fullName>
    </submittedName>
</protein>
<dbReference type="EMBL" id="CAADRA010005818">
    <property type="protein sequence ID" value="VFT92872.1"/>
    <property type="molecule type" value="Genomic_DNA"/>
</dbReference>
<accession>A0A485L4Y5</accession>
<feature type="transmembrane region" description="Helical" evidence="1">
    <location>
        <begin position="600"/>
        <end position="624"/>
    </location>
</feature>
<feature type="transmembrane region" description="Helical" evidence="1">
    <location>
        <begin position="1702"/>
        <end position="1719"/>
    </location>
</feature>
<dbReference type="Proteomes" id="UP000332933">
    <property type="component" value="Unassembled WGS sequence"/>
</dbReference>